<dbReference type="Pfam" id="PF00571">
    <property type="entry name" value="CBS"/>
    <property type="match status" value="1"/>
</dbReference>
<dbReference type="AlphaFoldDB" id="A0A3B0Z7W5"/>
<organism evidence="2">
    <name type="scientific">hydrothermal vent metagenome</name>
    <dbReference type="NCBI Taxonomy" id="652676"/>
    <lineage>
        <taxon>unclassified sequences</taxon>
        <taxon>metagenomes</taxon>
        <taxon>ecological metagenomes</taxon>
    </lineage>
</organism>
<dbReference type="InterPro" id="IPR046342">
    <property type="entry name" value="CBS_dom_sf"/>
</dbReference>
<proteinExistence type="predicted"/>
<dbReference type="Gene3D" id="3.10.580.10">
    <property type="entry name" value="CBS-domain"/>
    <property type="match status" value="1"/>
</dbReference>
<evidence type="ECO:0000259" key="1">
    <source>
        <dbReference type="PROSITE" id="PS51371"/>
    </source>
</evidence>
<gene>
    <name evidence="2" type="ORF">MNBD_GAMMA18-1160</name>
</gene>
<protein>
    <recommendedName>
        <fullName evidence="1">CBS domain-containing protein</fullName>
    </recommendedName>
</protein>
<dbReference type="InterPro" id="IPR000644">
    <property type="entry name" value="CBS_dom"/>
</dbReference>
<dbReference type="PROSITE" id="PS51371">
    <property type="entry name" value="CBS"/>
    <property type="match status" value="1"/>
</dbReference>
<feature type="domain" description="CBS" evidence="1">
    <location>
        <begin position="40"/>
        <end position="101"/>
    </location>
</feature>
<dbReference type="EMBL" id="UOFP01000038">
    <property type="protein sequence ID" value="VAW84293.1"/>
    <property type="molecule type" value="Genomic_DNA"/>
</dbReference>
<sequence length="197" mass="22200">MHSEYAAIQQTTLKKPTPIVQPKPDYMTEITEESLAAKVMTNLNHVIPATTRANTPLKTANRQMIERAVRMLFVVDEEHQLKGIITSIDVLGEKPIKHMQRVNCKRDEIDVKDVMTPIEQIQVLDLSDVEYAKTGNILTTLKRSGRHHILVAERLADGTQSICGIFSLSHISRLMNKQVDVIEIANTFAEVESALHH</sequence>
<accession>A0A3B0Z7W5</accession>
<dbReference type="SUPFAM" id="SSF54631">
    <property type="entry name" value="CBS-domain pair"/>
    <property type="match status" value="1"/>
</dbReference>
<evidence type="ECO:0000313" key="2">
    <source>
        <dbReference type="EMBL" id="VAW84293.1"/>
    </source>
</evidence>
<name>A0A3B0Z7W5_9ZZZZ</name>
<reference evidence="2" key="1">
    <citation type="submission" date="2018-06" db="EMBL/GenBank/DDBJ databases">
        <authorList>
            <person name="Zhirakovskaya E."/>
        </authorList>
    </citation>
    <scope>NUCLEOTIDE SEQUENCE</scope>
</reference>